<keyword evidence="1" id="KW-1133">Transmembrane helix</keyword>
<keyword evidence="3" id="KW-1185">Reference proteome</keyword>
<keyword evidence="1" id="KW-0812">Transmembrane</keyword>
<dbReference type="RefSeq" id="WP_140186460.1">
    <property type="nucleotide sequence ID" value="NZ_VENO01000003.1"/>
</dbReference>
<protein>
    <submittedName>
        <fullName evidence="2">ABC-2 transporter permease</fullName>
    </submittedName>
</protein>
<evidence type="ECO:0000256" key="1">
    <source>
        <dbReference type="SAM" id="Phobius"/>
    </source>
</evidence>
<reference evidence="2 3" key="1">
    <citation type="submission" date="2019-06" db="EMBL/GenBank/DDBJ databases">
        <title>Description Trichococcus psychrophilus sp. nov., isolated from a cold spring, by genomic and phenotypic analyses.</title>
        <authorList>
            <person name="Zakharyuk A."/>
        </authorList>
    </citation>
    <scope>NUCLEOTIDE SEQUENCE [LARGE SCALE GENOMIC DNA]</scope>
    <source>
        <strain evidence="2 3">SKBG</strain>
    </source>
</reference>
<evidence type="ECO:0000313" key="3">
    <source>
        <dbReference type="Proteomes" id="UP000313395"/>
    </source>
</evidence>
<feature type="transmembrane region" description="Helical" evidence="1">
    <location>
        <begin position="147"/>
        <end position="165"/>
    </location>
</feature>
<feature type="transmembrane region" description="Helical" evidence="1">
    <location>
        <begin position="189"/>
        <end position="209"/>
    </location>
</feature>
<feature type="transmembrane region" description="Helical" evidence="1">
    <location>
        <begin position="82"/>
        <end position="106"/>
    </location>
</feature>
<dbReference type="AlphaFoldDB" id="A0A5C5E852"/>
<gene>
    <name evidence="2" type="ORF">FHK04_09535</name>
</gene>
<name>A0A5C5E852_9LACT</name>
<feature type="transmembrane region" description="Helical" evidence="1">
    <location>
        <begin position="118"/>
        <end position="140"/>
    </location>
</feature>
<feature type="transmembrane region" description="Helical" evidence="1">
    <location>
        <begin position="16"/>
        <end position="33"/>
    </location>
</feature>
<dbReference type="EMBL" id="VENO01000003">
    <property type="protein sequence ID" value="TNV68444.1"/>
    <property type="molecule type" value="Genomic_DNA"/>
</dbReference>
<keyword evidence="1" id="KW-0472">Membrane</keyword>
<accession>A0A5C5E852</accession>
<comment type="caution">
    <text evidence="2">The sequence shown here is derived from an EMBL/GenBank/DDBJ whole genome shotgun (WGS) entry which is preliminary data.</text>
</comment>
<evidence type="ECO:0000313" key="2">
    <source>
        <dbReference type="EMBL" id="TNV68444.1"/>
    </source>
</evidence>
<organism evidence="2 3">
    <name type="scientific">Trichococcus shcherbakoviae subsp. psychrophilus</name>
    <dbReference type="NCBI Taxonomy" id="2585775"/>
    <lineage>
        <taxon>Bacteria</taxon>
        <taxon>Bacillati</taxon>
        <taxon>Bacillota</taxon>
        <taxon>Bacilli</taxon>
        <taxon>Lactobacillales</taxon>
        <taxon>Carnobacteriaceae</taxon>
        <taxon>Trichococcus</taxon>
    </lineage>
</organism>
<dbReference type="InterPro" id="IPR025699">
    <property type="entry name" value="ABC2_memb-like"/>
</dbReference>
<proteinExistence type="predicted"/>
<sequence length="220" mass="24552">MKGLWVKDLLLLQKQLKTFLMFMLIAAFNAYTIKSVPVVFIMMAFFFVTTSASTIFYDQENHGFLYLFTLPTRKKDYVIQKLLLVLVSSLVAVGLSFVLIFLMMQFDPELQTSGQDLLYSALYSFFFGCFYGSIITPLYLRYGTEKARVFIFAIMGALAMGIILIEKTGVLDGIAGSDFMASVANLNSLQITGLTLALTSAMLGVSTIVSRRFIDKSVAF</sequence>
<dbReference type="Proteomes" id="UP000313395">
    <property type="component" value="Unassembled WGS sequence"/>
</dbReference>
<dbReference type="Pfam" id="PF13346">
    <property type="entry name" value="ABC2_membrane_5"/>
    <property type="match status" value="1"/>
</dbReference>